<dbReference type="GO" id="GO:0030313">
    <property type="term" value="C:cell envelope"/>
    <property type="evidence" value="ECO:0007669"/>
    <property type="project" value="UniProtKB-SubCell"/>
</dbReference>
<evidence type="ECO:0000256" key="2">
    <source>
        <dbReference type="ARBA" id="ARBA00022748"/>
    </source>
</evidence>
<dbReference type="InterPro" id="IPR017937">
    <property type="entry name" value="Thioredoxin_CS"/>
</dbReference>
<dbReference type="PROSITE" id="PS51257">
    <property type="entry name" value="PROKAR_LIPOPROTEIN"/>
    <property type="match status" value="1"/>
</dbReference>
<dbReference type="Pfam" id="PF00578">
    <property type="entry name" value="AhpC-TSA"/>
    <property type="match status" value="1"/>
</dbReference>
<dbReference type="PROSITE" id="PS00194">
    <property type="entry name" value="THIOREDOXIN_1"/>
    <property type="match status" value="1"/>
</dbReference>
<dbReference type="Pfam" id="PF14289">
    <property type="entry name" value="DUF4369"/>
    <property type="match status" value="1"/>
</dbReference>
<keyword evidence="7" id="KW-1185">Reference proteome</keyword>
<dbReference type="InterPro" id="IPR036249">
    <property type="entry name" value="Thioredoxin-like_sf"/>
</dbReference>
<dbReference type="Gene3D" id="3.40.30.10">
    <property type="entry name" value="Glutaredoxin"/>
    <property type="match status" value="1"/>
</dbReference>
<keyword evidence="3" id="KW-1015">Disulfide bond</keyword>
<dbReference type="Proteomes" id="UP000236654">
    <property type="component" value="Unassembled WGS sequence"/>
</dbReference>
<keyword evidence="2" id="KW-0201">Cytochrome c-type biogenesis</keyword>
<dbReference type="OrthoDB" id="1069091at2"/>
<evidence type="ECO:0000313" key="7">
    <source>
        <dbReference type="Proteomes" id="UP000236654"/>
    </source>
</evidence>
<dbReference type="InterPro" id="IPR000866">
    <property type="entry name" value="AhpC/TSA"/>
</dbReference>
<reference evidence="6 7" key="1">
    <citation type="submission" date="2017-12" db="EMBL/GenBank/DDBJ databases">
        <title>The draft genome sequence of Brumimicrobium saltpan LHR20.</title>
        <authorList>
            <person name="Do Z.-J."/>
            <person name="Luo H.-R."/>
        </authorList>
    </citation>
    <scope>NUCLEOTIDE SEQUENCE [LARGE SCALE GENOMIC DNA]</scope>
    <source>
        <strain evidence="6 7">LHR20</strain>
    </source>
</reference>
<protein>
    <recommendedName>
        <fullName evidence="5">Thioredoxin domain-containing protein</fullName>
    </recommendedName>
</protein>
<dbReference type="CDD" id="cd02966">
    <property type="entry name" value="TlpA_like_family"/>
    <property type="match status" value="1"/>
</dbReference>
<dbReference type="GO" id="GO:0016209">
    <property type="term" value="F:antioxidant activity"/>
    <property type="evidence" value="ECO:0007669"/>
    <property type="project" value="InterPro"/>
</dbReference>
<evidence type="ECO:0000259" key="5">
    <source>
        <dbReference type="PROSITE" id="PS51352"/>
    </source>
</evidence>
<dbReference type="RefSeq" id="WP_101335129.1">
    <property type="nucleotide sequence ID" value="NZ_PJNI01000012.1"/>
</dbReference>
<dbReference type="PANTHER" id="PTHR42852:SF6">
    <property type="entry name" value="THIOL:DISULFIDE INTERCHANGE PROTEIN DSBE"/>
    <property type="match status" value="1"/>
</dbReference>
<dbReference type="PANTHER" id="PTHR42852">
    <property type="entry name" value="THIOL:DISULFIDE INTERCHANGE PROTEIN DSBE"/>
    <property type="match status" value="1"/>
</dbReference>
<feature type="domain" description="Thioredoxin" evidence="5">
    <location>
        <begin position="232"/>
        <end position="370"/>
    </location>
</feature>
<gene>
    <name evidence="6" type="ORF">CW751_11235</name>
</gene>
<evidence type="ECO:0000256" key="4">
    <source>
        <dbReference type="ARBA" id="ARBA00023284"/>
    </source>
</evidence>
<dbReference type="GO" id="GO:0017004">
    <property type="term" value="P:cytochrome complex assembly"/>
    <property type="evidence" value="ECO:0007669"/>
    <property type="project" value="UniProtKB-KW"/>
</dbReference>
<dbReference type="AlphaFoldDB" id="A0A2I0R0Y7"/>
<sequence>MRFLFFITITFLLFSCTPDESATPTFILKGKVNNIERDYLILEEQSDIERKEYLIKDTIFLDEKGQFEKQYNLSPHFYLLKISEKEVLPLILEEGQSLAIKIDDKDHSVKGSPSTEKYLAYEKFRASSLERLVKSVRKAITKEQAKANPSQVKIDSLGKLEISNYDQHLAELNSYLKEKVGASLALYPTSIRWKGEENLEMYNTFIVKLEEKYGNLRIIERLREKLTRLQQTSLGGIASNIEMKNLDDTSKNLKDIHKKYTIIEFWASWCGPCRRESPILNELYSKYKDQGFEIFAVSLDRNKNQWEKASQKDQRLYTNVSSLEGFKTPAAYDYAVTALPMNYVINEEMEIIAKDIHGDALKELIDSLFNP</sequence>
<organism evidence="6 7">
    <name type="scientific">Brumimicrobium salinarum</name>
    <dbReference type="NCBI Taxonomy" id="2058658"/>
    <lineage>
        <taxon>Bacteria</taxon>
        <taxon>Pseudomonadati</taxon>
        <taxon>Bacteroidota</taxon>
        <taxon>Flavobacteriia</taxon>
        <taxon>Flavobacteriales</taxon>
        <taxon>Crocinitomicaceae</taxon>
        <taxon>Brumimicrobium</taxon>
    </lineage>
</organism>
<dbReference type="InterPro" id="IPR025380">
    <property type="entry name" value="DUF4369"/>
</dbReference>
<dbReference type="InterPro" id="IPR050553">
    <property type="entry name" value="Thioredoxin_ResA/DsbE_sf"/>
</dbReference>
<dbReference type="InterPro" id="IPR013766">
    <property type="entry name" value="Thioredoxin_domain"/>
</dbReference>
<name>A0A2I0R0Y7_9FLAO</name>
<evidence type="ECO:0000256" key="1">
    <source>
        <dbReference type="ARBA" id="ARBA00004196"/>
    </source>
</evidence>
<accession>A0A2I0R0Y7</accession>
<dbReference type="EMBL" id="PJNI01000012">
    <property type="protein sequence ID" value="PKR80227.1"/>
    <property type="molecule type" value="Genomic_DNA"/>
</dbReference>
<evidence type="ECO:0000313" key="6">
    <source>
        <dbReference type="EMBL" id="PKR80227.1"/>
    </source>
</evidence>
<evidence type="ECO:0000256" key="3">
    <source>
        <dbReference type="ARBA" id="ARBA00023157"/>
    </source>
</evidence>
<dbReference type="GO" id="GO:0016491">
    <property type="term" value="F:oxidoreductase activity"/>
    <property type="evidence" value="ECO:0007669"/>
    <property type="project" value="InterPro"/>
</dbReference>
<comment type="subcellular location">
    <subcellularLocation>
        <location evidence="1">Cell envelope</location>
    </subcellularLocation>
</comment>
<dbReference type="SUPFAM" id="SSF52833">
    <property type="entry name" value="Thioredoxin-like"/>
    <property type="match status" value="1"/>
</dbReference>
<dbReference type="PROSITE" id="PS51352">
    <property type="entry name" value="THIOREDOXIN_2"/>
    <property type="match status" value="1"/>
</dbReference>
<keyword evidence="4" id="KW-0676">Redox-active center</keyword>
<comment type="caution">
    <text evidence="6">The sequence shown here is derived from an EMBL/GenBank/DDBJ whole genome shotgun (WGS) entry which is preliminary data.</text>
</comment>
<proteinExistence type="predicted"/>